<accession>K0SDX9</accession>
<evidence type="ECO:0000313" key="2">
    <source>
        <dbReference type="Proteomes" id="UP000266841"/>
    </source>
</evidence>
<organism evidence="1 2">
    <name type="scientific">Thalassiosira oceanica</name>
    <name type="common">Marine diatom</name>
    <dbReference type="NCBI Taxonomy" id="159749"/>
    <lineage>
        <taxon>Eukaryota</taxon>
        <taxon>Sar</taxon>
        <taxon>Stramenopiles</taxon>
        <taxon>Ochrophyta</taxon>
        <taxon>Bacillariophyta</taxon>
        <taxon>Coscinodiscophyceae</taxon>
        <taxon>Thalassiosirophycidae</taxon>
        <taxon>Thalassiosirales</taxon>
        <taxon>Thalassiosiraceae</taxon>
        <taxon>Thalassiosira</taxon>
    </lineage>
</organism>
<protein>
    <submittedName>
        <fullName evidence="1">Uncharacterized protein</fullName>
    </submittedName>
</protein>
<sequence length="200" mass="21091">MNTPIQWTDAQERAGLPGLVRKAKLLLTRKNCQASAGLRPEGQAAASTDYPRFMSFGLLLSAADIVGDGTGLSDGHQELHSRAAEAGDHGLTISPLINNDHKGGAFPKMLQQFCRAIGVQCTAQAQTQPHALYQGHPSRGVEAAATCRANHNSTVTTDGTPTTNTDDQVFFHNTSPKDAACTNNSGMDTTSVHTLNGLPA</sequence>
<dbReference type="AlphaFoldDB" id="K0SDX9"/>
<proteinExistence type="predicted"/>
<name>K0SDX9_THAOC</name>
<dbReference type="EMBL" id="AGNL01017420">
    <property type="protein sequence ID" value="EJK64298.1"/>
    <property type="molecule type" value="Genomic_DNA"/>
</dbReference>
<keyword evidence="2" id="KW-1185">Reference proteome</keyword>
<comment type="caution">
    <text evidence="1">The sequence shown here is derived from an EMBL/GenBank/DDBJ whole genome shotgun (WGS) entry which is preliminary data.</text>
</comment>
<gene>
    <name evidence="1" type="ORF">THAOC_14983</name>
</gene>
<dbReference type="Proteomes" id="UP000266841">
    <property type="component" value="Unassembled WGS sequence"/>
</dbReference>
<evidence type="ECO:0000313" key="1">
    <source>
        <dbReference type="EMBL" id="EJK64298.1"/>
    </source>
</evidence>
<reference evidence="1 2" key="1">
    <citation type="journal article" date="2012" name="Genome Biol.">
        <title>Genome and low-iron response of an oceanic diatom adapted to chronic iron limitation.</title>
        <authorList>
            <person name="Lommer M."/>
            <person name="Specht M."/>
            <person name="Roy A.S."/>
            <person name="Kraemer L."/>
            <person name="Andreson R."/>
            <person name="Gutowska M.A."/>
            <person name="Wolf J."/>
            <person name="Bergner S.V."/>
            <person name="Schilhabel M.B."/>
            <person name="Klostermeier U.C."/>
            <person name="Beiko R.G."/>
            <person name="Rosenstiel P."/>
            <person name="Hippler M."/>
            <person name="Laroche J."/>
        </authorList>
    </citation>
    <scope>NUCLEOTIDE SEQUENCE [LARGE SCALE GENOMIC DNA]</scope>
    <source>
        <strain evidence="1 2">CCMP1005</strain>
    </source>
</reference>